<gene>
    <name evidence="1" type="ORF">GDO78_005244</name>
</gene>
<dbReference type="AlphaFoldDB" id="A0A8J6FJH1"/>
<sequence>MPTCSCLLCFILHYSSQLLSLADFVLVLHACFLWFYTQGYNYCHTPKCFRLELRERRSQKSTCKNVRCWEPLLCYSPHWLTLT</sequence>
<comment type="caution">
    <text evidence="1">The sequence shown here is derived from an EMBL/GenBank/DDBJ whole genome shotgun (WGS) entry which is preliminary data.</text>
</comment>
<proteinExistence type="predicted"/>
<keyword evidence="2" id="KW-1185">Reference proteome</keyword>
<reference evidence="1" key="1">
    <citation type="thesis" date="2020" institute="ProQuest LLC" country="789 East Eisenhower Parkway, Ann Arbor, MI, USA">
        <title>Comparative Genomics and Chromosome Evolution.</title>
        <authorList>
            <person name="Mudd A.B."/>
        </authorList>
    </citation>
    <scope>NUCLEOTIDE SEQUENCE</scope>
    <source>
        <strain evidence="1">HN-11 Male</strain>
        <tissue evidence="1">Kidney and liver</tissue>
    </source>
</reference>
<accession>A0A8J6FJH1</accession>
<evidence type="ECO:0000313" key="2">
    <source>
        <dbReference type="Proteomes" id="UP000770717"/>
    </source>
</evidence>
<dbReference type="Proteomes" id="UP000770717">
    <property type="component" value="Unassembled WGS sequence"/>
</dbReference>
<organism evidence="1 2">
    <name type="scientific">Eleutherodactylus coqui</name>
    <name type="common">Puerto Rican coqui</name>
    <dbReference type="NCBI Taxonomy" id="57060"/>
    <lineage>
        <taxon>Eukaryota</taxon>
        <taxon>Metazoa</taxon>
        <taxon>Chordata</taxon>
        <taxon>Craniata</taxon>
        <taxon>Vertebrata</taxon>
        <taxon>Euteleostomi</taxon>
        <taxon>Amphibia</taxon>
        <taxon>Batrachia</taxon>
        <taxon>Anura</taxon>
        <taxon>Neobatrachia</taxon>
        <taxon>Hyloidea</taxon>
        <taxon>Eleutherodactylidae</taxon>
        <taxon>Eleutherodactylinae</taxon>
        <taxon>Eleutherodactylus</taxon>
        <taxon>Eleutherodactylus</taxon>
    </lineage>
</organism>
<dbReference type="EMBL" id="WNTK01000002">
    <property type="protein sequence ID" value="KAG9489143.1"/>
    <property type="molecule type" value="Genomic_DNA"/>
</dbReference>
<evidence type="ECO:0000313" key="1">
    <source>
        <dbReference type="EMBL" id="KAG9489143.1"/>
    </source>
</evidence>
<protein>
    <submittedName>
        <fullName evidence="1">Uncharacterized protein</fullName>
    </submittedName>
</protein>
<name>A0A8J6FJH1_ELECQ</name>